<gene>
    <name evidence="4" type="ORF">ACFQEY_08075</name>
</gene>
<feature type="transmembrane region" description="Helical" evidence="2">
    <location>
        <begin position="7"/>
        <end position="24"/>
    </location>
</feature>
<evidence type="ECO:0000313" key="4">
    <source>
        <dbReference type="EMBL" id="MFC6888966.1"/>
    </source>
</evidence>
<reference evidence="4 5" key="1">
    <citation type="journal article" date="2019" name="Int. J. Syst. Evol. Microbiol.">
        <title>The Global Catalogue of Microorganisms (GCM) 10K type strain sequencing project: providing services to taxonomists for standard genome sequencing and annotation.</title>
        <authorList>
            <consortium name="The Broad Institute Genomics Platform"/>
            <consortium name="The Broad Institute Genome Sequencing Center for Infectious Disease"/>
            <person name="Wu L."/>
            <person name="Ma J."/>
        </authorList>
    </citation>
    <scope>NUCLEOTIDE SEQUENCE [LARGE SCALE GENOMIC DNA]</scope>
    <source>
        <strain evidence="4 5">Y73</strain>
    </source>
</reference>
<keyword evidence="2" id="KW-1133">Transmembrane helix</keyword>
<evidence type="ECO:0000259" key="3">
    <source>
        <dbReference type="Pfam" id="PF26452"/>
    </source>
</evidence>
<sequence length="71" mass="7365">MDFSLQQALLLVLGALVPLTVYILDRAEIVMAVALVNVLLIWGSLRVATGGSLRPGATASEASDAADPEEA</sequence>
<dbReference type="EMBL" id="JBHSXI010000009">
    <property type="protein sequence ID" value="MFC6888966.1"/>
    <property type="molecule type" value="Genomic_DNA"/>
</dbReference>
<dbReference type="AlphaFoldDB" id="A0ABD5UL34"/>
<keyword evidence="2" id="KW-0472">Membrane</keyword>
<name>A0ABD5UL34_9EURY</name>
<dbReference type="RefSeq" id="WP_379766938.1">
    <property type="nucleotide sequence ID" value="NZ_JBHSXI010000009.1"/>
</dbReference>
<dbReference type="Proteomes" id="UP001596333">
    <property type="component" value="Unassembled WGS sequence"/>
</dbReference>
<evidence type="ECO:0000313" key="5">
    <source>
        <dbReference type="Proteomes" id="UP001596333"/>
    </source>
</evidence>
<feature type="domain" description="DUF8131" evidence="3">
    <location>
        <begin position="1"/>
        <end position="61"/>
    </location>
</feature>
<keyword evidence="2" id="KW-0812">Transmembrane</keyword>
<dbReference type="InterPro" id="IPR058444">
    <property type="entry name" value="DUF8131"/>
</dbReference>
<organism evidence="4 5">
    <name type="scientific">Halorubrum trueperi</name>
    <dbReference type="NCBI Taxonomy" id="2004704"/>
    <lineage>
        <taxon>Archaea</taxon>
        <taxon>Methanobacteriati</taxon>
        <taxon>Methanobacteriota</taxon>
        <taxon>Stenosarchaea group</taxon>
        <taxon>Halobacteria</taxon>
        <taxon>Halobacteriales</taxon>
        <taxon>Haloferacaceae</taxon>
        <taxon>Halorubrum</taxon>
    </lineage>
</organism>
<feature type="transmembrane region" description="Helical" evidence="2">
    <location>
        <begin position="30"/>
        <end position="48"/>
    </location>
</feature>
<evidence type="ECO:0000256" key="1">
    <source>
        <dbReference type="SAM" id="MobiDB-lite"/>
    </source>
</evidence>
<keyword evidence="5" id="KW-1185">Reference proteome</keyword>
<protein>
    <recommendedName>
        <fullName evidence="3">DUF8131 domain-containing protein</fullName>
    </recommendedName>
</protein>
<feature type="region of interest" description="Disordered" evidence="1">
    <location>
        <begin position="51"/>
        <end position="71"/>
    </location>
</feature>
<comment type="caution">
    <text evidence="4">The sequence shown here is derived from an EMBL/GenBank/DDBJ whole genome shotgun (WGS) entry which is preliminary data.</text>
</comment>
<dbReference type="Pfam" id="PF26452">
    <property type="entry name" value="DUF8131"/>
    <property type="match status" value="1"/>
</dbReference>
<accession>A0ABD5UL34</accession>
<evidence type="ECO:0000256" key="2">
    <source>
        <dbReference type="SAM" id="Phobius"/>
    </source>
</evidence>
<proteinExistence type="predicted"/>